<gene>
    <name evidence="7" type="ORF">B0W44_00040</name>
</gene>
<dbReference type="InterPro" id="IPR012328">
    <property type="entry name" value="Chalcone/stilbene_synt_C"/>
</dbReference>
<proteinExistence type="inferred from homology"/>
<evidence type="ECO:0000313" key="8">
    <source>
        <dbReference type="Proteomes" id="UP000188603"/>
    </source>
</evidence>
<dbReference type="KEGG" id="ntr:B0W44_00040"/>
<dbReference type="Pfam" id="PF00195">
    <property type="entry name" value="Chal_sti_synt_N"/>
    <property type="match status" value="1"/>
</dbReference>
<dbReference type="SUPFAM" id="SSF53901">
    <property type="entry name" value="Thiolase-like"/>
    <property type="match status" value="1"/>
</dbReference>
<dbReference type="EMBL" id="CP019699">
    <property type="protein sequence ID" value="AQS54430.1"/>
    <property type="molecule type" value="Genomic_DNA"/>
</dbReference>
<dbReference type="OrthoDB" id="9786288at2"/>
<dbReference type="AlphaFoldDB" id="A0A1U9K304"/>
<dbReference type="Proteomes" id="UP000188603">
    <property type="component" value="Chromosome"/>
</dbReference>
<dbReference type="InterPro" id="IPR001099">
    <property type="entry name" value="Chalcone/stilbene_synt_N"/>
</dbReference>
<dbReference type="PIRSF" id="PIRSF000451">
    <property type="entry name" value="PKS_III"/>
    <property type="match status" value="1"/>
</dbReference>
<keyword evidence="2" id="KW-0808">Transferase</keyword>
<dbReference type="InterPro" id="IPR016039">
    <property type="entry name" value="Thiolase-like"/>
</dbReference>
<organism evidence="7 8">
    <name type="scientific">Novibacillus thermophilus</name>
    <dbReference type="NCBI Taxonomy" id="1471761"/>
    <lineage>
        <taxon>Bacteria</taxon>
        <taxon>Bacillati</taxon>
        <taxon>Bacillota</taxon>
        <taxon>Bacilli</taxon>
        <taxon>Bacillales</taxon>
        <taxon>Thermoactinomycetaceae</taxon>
        <taxon>Novibacillus</taxon>
    </lineage>
</organism>
<dbReference type="GO" id="GO:0016747">
    <property type="term" value="F:acyltransferase activity, transferring groups other than amino-acyl groups"/>
    <property type="evidence" value="ECO:0007669"/>
    <property type="project" value="InterPro"/>
</dbReference>
<comment type="similarity">
    <text evidence="1">Belongs to the thiolase-like superfamily. Chalcone/stilbene synthases family.</text>
</comment>
<evidence type="ECO:0000259" key="5">
    <source>
        <dbReference type="Pfam" id="PF00195"/>
    </source>
</evidence>
<sequence length="351" mass="38821">MPRIASIGTAVPPYAVSQEKAREFAREMFGRAFCDIDRLLRVFDNANIQKRYFTVPMEWFKEHHSFREKNDTYIRAAADLSAEAVERCLSRARLKAQQVDHLIFVSTTGLSTPSIDALLANRFNMSRHLKRTPVWGLGCAGGAVGLSRAYEFAKAFPESRVLLVTLELCSLTFQRHDLSKSNLIATSLFGDGAAAVLVYGDDVDSVTFDGPSVLASMSTLWEDTEDVMGWDIADNGLNVVFSKDIPTIVKTLMRANMEQFLAEQQLTLSQINRFVPHPGGMKVIDAYEKALGLSPEQTTPAKSVLSQYGNMSSASVLFVLDEMMQDGQPGDYGIVTALGPGFSSEQLLLRW</sequence>
<accession>A0A1U9K304</accession>
<keyword evidence="3" id="KW-0012">Acyltransferase</keyword>
<feature type="domain" description="Chalcone/stilbene synthase N-terminal" evidence="5">
    <location>
        <begin position="4"/>
        <end position="200"/>
    </location>
</feature>
<evidence type="ECO:0000256" key="4">
    <source>
        <dbReference type="PIRSR" id="PIRSR000451-1"/>
    </source>
</evidence>
<keyword evidence="8" id="KW-1185">Reference proteome</keyword>
<feature type="active site" description="Acyl-thioester intermediate" evidence="4">
    <location>
        <position position="139"/>
    </location>
</feature>
<reference evidence="7 8" key="1">
    <citation type="journal article" date="2015" name="Int. J. Syst. Evol. Microbiol.">
        <title>Novibacillus thermophilus gen. nov., sp. nov., a Gram-staining-negative and moderately thermophilic member of the family Thermoactinomycetaceae.</title>
        <authorList>
            <person name="Yang G."/>
            <person name="Chen J."/>
            <person name="Zhou S."/>
        </authorList>
    </citation>
    <scope>NUCLEOTIDE SEQUENCE [LARGE SCALE GENOMIC DNA]</scope>
    <source>
        <strain evidence="7 8">SG-1</strain>
    </source>
</reference>
<evidence type="ECO:0000256" key="1">
    <source>
        <dbReference type="ARBA" id="ARBA00005531"/>
    </source>
</evidence>
<evidence type="ECO:0000259" key="6">
    <source>
        <dbReference type="Pfam" id="PF02797"/>
    </source>
</evidence>
<evidence type="ECO:0000256" key="2">
    <source>
        <dbReference type="ARBA" id="ARBA00022679"/>
    </source>
</evidence>
<dbReference type="RefSeq" id="WP_077718243.1">
    <property type="nucleotide sequence ID" value="NZ_CP019699.1"/>
</dbReference>
<dbReference type="Gene3D" id="3.40.47.10">
    <property type="match status" value="2"/>
</dbReference>
<dbReference type="PANTHER" id="PTHR11877">
    <property type="entry name" value="HYDROXYMETHYLGLUTARYL-COA SYNTHASE"/>
    <property type="match status" value="1"/>
</dbReference>
<dbReference type="PANTHER" id="PTHR11877:SF99">
    <property type="entry name" value="1,3,6,8-TETRAHYDROXYNAPHTHALENE SYNTHASE"/>
    <property type="match status" value="1"/>
</dbReference>
<dbReference type="CDD" id="cd00831">
    <property type="entry name" value="CHS_like"/>
    <property type="match status" value="1"/>
</dbReference>
<dbReference type="STRING" id="1471761.B0W44_00040"/>
<feature type="domain" description="Chalcone/stilbene synthase C-terminal" evidence="6">
    <location>
        <begin position="216"/>
        <end position="350"/>
    </location>
</feature>
<dbReference type="GO" id="GO:0030639">
    <property type="term" value="P:polyketide biosynthetic process"/>
    <property type="evidence" value="ECO:0007669"/>
    <property type="project" value="TreeGrafter"/>
</dbReference>
<name>A0A1U9K304_9BACL</name>
<dbReference type="InterPro" id="IPR011141">
    <property type="entry name" value="Polyketide_synthase_type-III"/>
</dbReference>
<dbReference type="Pfam" id="PF02797">
    <property type="entry name" value="Chal_sti_synt_C"/>
    <property type="match status" value="1"/>
</dbReference>
<evidence type="ECO:0000313" key="7">
    <source>
        <dbReference type="EMBL" id="AQS54430.1"/>
    </source>
</evidence>
<protein>
    <submittedName>
        <fullName evidence="7">Type III polyketide synthase</fullName>
    </submittedName>
</protein>
<evidence type="ECO:0000256" key="3">
    <source>
        <dbReference type="ARBA" id="ARBA00023315"/>
    </source>
</evidence>